<dbReference type="EMBL" id="FNBN01000008">
    <property type="protein sequence ID" value="SDH08333.1"/>
    <property type="molecule type" value="Genomic_DNA"/>
</dbReference>
<dbReference type="InterPro" id="IPR023875">
    <property type="entry name" value="DNA_repair_put"/>
</dbReference>
<dbReference type="STRING" id="104663.SAMN04488121_108279"/>
<dbReference type="Pfam" id="PF13566">
    <property type="entry name" value="DUF4130"/>
    <property type="match status" value="1"/>
</dbReference>
<name>A0A1G7ZHY2_CHIFI</name>
<sequence>MTTWLYDGSFDGFLSAVFDLYWQKRTDVMIRKEQDHVRGLFGNVIFTPTVTANADRVWAGLSKKLPAESLQQLFCCYLSELPGEEDNMVGFIRHVFANKQDVTGDFGNKYVLHVSQIAHKVLKEKHRMEAFVRFQLTRDNIYYSLVSPDYNVLPLIARHFKDRYADQYWLIYDERRRFGIYYNLQHVETIRLHFNGEYDPYYHSSSNVWAPEEELYQRLWHTYFKEVNVPGRKNPRLQLQHMPKRYWKYLTEMKGS</sequence>
<evidence type="ECO:0000313" key="3">
    <source>
        <dbReference type="Proteomes" id="UP000199045"/>
    </source>
</evidence>
<feature type="domain" description="DUF4130" evidence="1">
    <location>
        <begin position="84"/>
        <end position="252"/>
    </location>
</feature>
<dbReference type="NCBIfam" id="TIGR03915">
    <property type="entry name" value="SAM_7_link_chp"/>
    <property type="match status" value="1"/>
</dbReference>
<dbReference type="Proteomes" id="UP000199045">
    <property type="component" value="Unassembled WGS sequence"/>
</dbReference>
<reference evidence="2 3" key="1">
    <citation type="submission" date="2016-10" db="EMBL/GenBank/DDBJ databases">
        <authorList>
            <person name="de Groot N.N."/>
        </authorList>
    </citation>
    <scope>NUCLEOTIDE SEQUENCE [LARGE SCALE GENOMIC DNA]</scope>
    <source>
        <strain evidence="2 3">DSM 527</strain>
    </source>
</reference>
<evidence type="ECO:0000259" key="1">
    <source>
        <dbReference type="Pfam" id="PF13566"/>
    </source>
</evidence>
<dbReference type="RefSeq" id="WP_089836601.1">
    <property type="nucleotide sequence ID" value="NZ_FNBN01000008.1"/>
</dbReference>
<gene>
    <name evidence="2" type="ORF">SAMN04488121_108279</name>
</gene>
<protein>
    <submittedName>
        <fullName evidence="2">Probable DNA metabolism protein</fullName>
    </submittedName>
</protein>
<evidence type="ECO:0000313" key="2">
    <source>
        <dbReference type="EMBL" id="SDH08333.1"/>
    </source>
</evidence>
<proteinExistence type="predicted"/>
<accession>A0A1G7ZHY2</accession>
<dbReference type="AlphaFoldDB" id="A0A1G7ZHY2"/>
<organism evidence="2 3">
    <name type="scientific">Chitinophaga filiformis</name>
    <name type="common">Myxococcus filiformis</name>
    <name type="synonym">Flexibacter filiformis</name>
    <dbReference type="NCBI Taxonomy" id="104663"/>
    <lineage>
        <taxon>Bacteria</taxon>
        <taxon>Pseudomonadati</taxon>
        <taxon>Bacteroidota</taxon>
        <taxon>Chitinophagia</taxon>
        <taxon>Chitinophagales</taxon>
        <taxon>Chitinophagaceae</taxon>
        <taxon>Chitinophaga</taxon>
    </lineage>
</organism>
<dbReference type="InterPro" id="IPR025404">
    <property type="entry name" value="DUF4130"/>
</dbReference>
<dbReference type="OrthoDB" id="5290748at2"/>